<dbReference type="EMBL" id="HG001664">
    <property type="protein sequence ID" value="CDF33977.1"/>
    <property type="molecule type" value="Genomic_DNA"/>
</dbReference>
<name>R7Q644_CHOCR</name>
<reference evidence="2" key="1">
    <citation type="journal article" date="2013" name="Proc. Natl. Acad. Sci. U.S.A.">
        <title>Genome structure and metabolic features in the red seaweed Chondrus crispus shed light on evolution of the Archaeplastida.</title>
        <authorList>
            <person name="Collen J."/>
            <person name="Porcel B."/>
            <person name="Carre W."/>
            <person name="Ball S.G."/>
            <person name="Chaparro C."/>
            <person name="Tonon T."/>
            <person name="Barbeyron T."/>
            <person name="Michel G."/>
            <person name="Noel B."/>
            <person name="Valentin K."/>
            <person name="Elias M."/>
            <person name="Artiguenave F."/>
            <person name="Arun A."/>
            <person name="Aury J.M."/>
            <person name="Barbosa-Neto J.F."/>
            <person name="Bothwell J.H."/>
            <person name="Bouget F.Y."/>
            <person name="Brillet L."/>
            <person name="Cabello-Hurtado F."/>
            <person name="Capella-Gutierrez S."/>
            <person name="Charrier B."/>
            <person name="Cladiere L."/>
            <person name="Cock J.M."/>
            <person name="Coelho S.M."/>
            <person name="Colleoni C."/>
            <person name="Czjzek M."/>
            <person name="Da Silva C."/>
            <person name="Delage L."/>
            <person name="Denoeud F."/>
            <person name="Deschamps P."/>
            <person name="Dittami S.M."/>
            <person name="Gabaldon T."/>
            <person name="Gachon C.M."/>
            <person name="Groisillier A."/>
            <person name="Herve C."/>
            <person name="Jabbari K."/>
            <person name="Katinka M."/>
            <person name="Kloareg B."/>
            <person name="Kowalczyk N."/>
            <person name="Labadie K."/>
            <person name="Leblanc C."/>
            <person name="Lopez P.J."/>
            <person name="McLachlan D.H."/>
            <person name="Meslet-Cladiere L."/>
            <person name="Moustafa A."/>
            <person name="Nehr Z."/>
            <person name="Nyvall Collen P."/>
            <person name="Panaud O."/>
            <person name="Partensky F."/>
            <person name="Poulain J."/>
            <person name="Rensing S.A."/>
            <person name="Rousvoal S."/>
            <person name="Samson G."/>
            <person name="Symeonidi A."/>
            <person name="Weissenbach J."/>
            <person name="Zambounis A."/>
            <person name="Wincker P."/>
            <person name="Boyen C."/>
        </authorList>
    </citation>
    <scope>NUCLEOTIDE SEQUENCE [LARGE SCALE GENOMIC DNA]</scope>
    <source>
        <strain evidence="2">cv. Stackhouse</strain>
    </source>
</reference>
<dbReference type="KEGG" id="ccp:CHC_T00002481001"/>
<dbReference type="GeneID" id="17321511"/>
<accession>R7Q644</accession>
<proteinExistence type="predicted"/>
<evidence type="ECO:0000313" key="1">
    <source>
        <dbReference type="EMBL" id="CDF33977.1"/>
    </source>
</evidence>
<keyword evidence="2" id="KW-1185">Reference proteome</keyword>
<dbReference type="Proteomes" id="UP000012073">
    <property type="component" value="Unassembled WGS sequence"/>
</dbReference>
<organism evidence="1 2">
    <name type="scientific">Chondrus crispus</name>
    <name type="common">Carrageen Irish moss</name>
    <name type="synonym">Polymorpha crispa</name>
    <dbReference type="NCBI Taxonomy" id="2769"/>
    <lineage>
        <taxon>Eukaryota</taxon>
        <taxon>Rhodophyta</taxon>
        <taxon>Florideophyceae</taxon>
        <taxon>Rhodymeniophycidae</taxon>
        <taxon>Gigartinales</taxon>
        <taxon>Gigartinaceae</taxon>
        <taxon>Chondrus</taxon>
    </lineage>
</organism>
<dbReference type="Gramene" id="CDF33977">
    <property type="protein sequence ID" value="CDF33977"/>
    <property type="gene ID" value="CHC_T00002481001"/>
</dbReference>
<dbReference type="RefSeq" id="XP_005713796.1">
    <property type="nucleotide sequence ID" value="XM_005713739.1"/>
</dbReference>
<sequence length="70" mass="7859">MTRSSAPCNAPYHGLCLKSLPLEVQNRNLSYFAPHPSDPDSFYDCLFLAEAILHVRLAILKSISFKFCVT</sequence>
<evidence type="ECO:0000313" key="2">
    <source>
        <dbReference type="Proteomes" id="UP000012073"/>
    </source>
</evidence>
<dbReference type="AlphaFoldDB" id="R7Q644"/>
<gene>
    <name evidence="1" type="ORF">CHC_T00002481001</name>
</gene>
<protein>
    <submittedName>
        <fullName evidence="1">Uncharacterized protein</fullName>
    </submittedName>
</protein>